<dbReference type="Proteomes" id="UP000275078">
    <property type="component" value="Unassembled WGS sequence"/>
</dbReference>
<evidence type="ECO:0000313" key="2">
    <source>
        <dbReference type="Proteomes" id="UP000275078"/>
    </source>
</evidence>
<accession>A0A3N4I582</accession>
<evidence type="ECO:0000313" key="1">
    <source>
        <dbReference type="EMBL" id="RPA79250.1"/>
    </source>
</evidence>
<name>A0A3N4I582_ASCIM</name>
<dbReference type="EMBL" id="ML119701">
    <property type="protein sequence ID" value="RPA79250.1"/>
    <property type="molecule type" value="Genomic_DNA"/>
</dbReference>
<proteinExistence type="predicted"/>
<dbReference type="AlphaFoldDB" id="A0A3N4I582"/>
<keyword evidence="2" id="KW-1185">Reference proteome</keyword>
<reference evidence="1 2" key="1">
    <citation type="journal article" date="2018" name="Nat. Ecol. Evol.">
        <title>Pezizomycetes genomes reveal the molecular basis of ectomycorrhizal truffle lifestyle.</title>
        <authorList>
            <person name="Murat C."/>
            <person name="Payen T."/>
            <person name="Noel B."/>
            <person name="Kuo A."/>
            <person name="Morin E."/>
            <person name="Chen J."/>
            <person name="Kohler A."/>
            <person name="Krizsan K."/>
            <person name="Balestrini R."/>
            <person name="Da Silva C."/>
            <person name="Montanini B."/>
            <person name="Hainaut M."/>
            <person name="Levati E."/>
            <person name="Barry K.W."/>
            <person name="Belfiori B."/>
            <person name="Cichocki N."/>
            <person name="Clum A."/>
            <person name="Dockter R.B."/>
            <person name="Fauchery L."/>
            <person name="Guy J."/>
            <person name="Iotti M."/>
            <person name="Le Tacon F."/>
            <person name="Lindquist E.A."/>
            <person name="Lipzen A."/>
            <person name="Malagnac F."/>
            <person name="Mello A."/>
            <person name="Molinier V."/>
            <person name="Miyauchi S."/>
            <person name="Poulain J."/>
            <person name="Riccioni C."/>
            <person name="Rubini A."/>
            <person name="Sitrit Y."/>
            <person name="Splivallo R."/>
            <person name="Traeger S."/>
            <person name="Wang M."/>
            <person name="Zifcakova L."/>
            <person name="Wipf D."/>
            <person name="Zambonelli A."/>
            <person name="Paolocci F."/>
            <person name="Nowrousian M."/>
            <person name="Ottonello S."/>
            <person name="Baldrian P."/>
            <person name="Spatafora J.W."/>
            <person name="Henrissat B."/>
            <person name="Nagy L.G."/>
            <person name="Aury J.M."/>
            <person name="Wincker P."/>
            <person name="Grigoriev I.V."/>
            <person name="Bonfante P."/>
            <person name="Martin F.M."/>
        </authorList>
    </citation>
    <scope>NUCLEOTIDE SEQUENCE [LARGE SCALE GENOMIC DNA]</scope>
    <source>
        <strain evidence="1 2">RN42</strain>
    </source>
</reference>
<gene>
    <name evidence="1" type="ORF">BJ508DRAFT_143310</name>
</gene>
<organism evidence="1 2">
    <name type="scientific">Ascobolus immersus RN42</name>
    <dbReference type="NCBI Taxonomy" id="1160509"/>
    <lineage>
        <taxon>Eukaryota</taxon>
        <taxon>Fungi</taxon>
        <taxon>Dikarya</taxon>
        <taxon>Ascomycota</taxon>
        <taxon>Pezizomycotina</taxon>
        <taxon>Pezizomycetes</taxon>
        <taxon>Pezizales</taxon>
        <taxon>Ascobolaceae</taxon>
        <taxon>Ascobolus</taxon>
    </lineage>
</organism>
<protein>
    <submittedName>
        <fullName evidence="1">Uncharacterized protein</fullName>
    </submittedName>
</protein>
<sequence>MAIAHPGARMRFLAKATLRRFKVLVCHGLRHSRWLRLTLFFSFPFRLSLSHSCKAASRLILPLSSPLHPTPSCSSPPNLRKSPTSRLFRVAKPEATYYSVPLSLD</sequence>